<feature type="region of interest" description="Disordered" evidence="1">
    <location>
        <begin position="130"/>
        <end position="159"/>
    </location>
</feature>
<evidence type="ECO:0000313" key="3">
    <source>
        <dbReference type="Proteomes" id="UP000800040"/>
    </source>
</evidence>
<protein>
    <submittedName>
        <fullName evidence="2">Uncharacterized protein</fullName>
    </submittedName>
</protein>
<proteinExistence type="predicted"/>
<evidence type="ECO:0000256" key="1">
    <source>
        <dbReference type="SAM" id="MobiDB-lite"/>
    </source>
</evidence>
<gene>
    <name evidence="2" type="ORF">BDW02DRAFT_175860</name>
</gene>
<organism evidence="2 3">
    <name type="scientific">Decorospora gaudefroyi</name>
    <dbReference type="NCBI Taxonomy" id="184978"/>
    <lineage>
        <taxon>Eukaryota</taxon>
        <taxon>Fungi</taxon>
        <taxon>Dikarya</taxon>
        <taxon>Ascomycota</taxon>
        <taxon>Pezizomycotina</taxon>
        <taxon>Dothideomycetes</taxon>
        <taxon>Pleosporomycetidae</taxon>
        <taxon>Pleosporales</taxon>
        <taxon>Pleosporineae</taxon>
        <taxon>Pleosporaceae</taxon>
        <taxon>Decorospora</taxon>
    </lineage>
</organism>
<dbReference type="EMBL" id="ML975453">
    <property type="protein sequence ID" value="KAF1829283.1"/>
    <property type="molecule type" value="Genomic_DNA"/>
</dbReference>
<dbReference type="Proteomes" id="UP000800040">
    <property type="component" value="Unassembled WGS sequence"/>
</dbReference>
<reference evidence="2" key="1">
    <citation type="submission" date="2020-01" db="EMBL/GenBank/DDBJ databases">
        <authorList>
            <consortium name="DOE Joint Genome Institute"/>
            <person name="Haridas S."/>
            <person name="Albert R."/>
            <person name="Binder M."/>
            <person name="Bloem J."/>
            <person name="Labutti K."/>
            <person name="Salamov A."/>
            <person name="Andreopoulos B."/>
            <person name="Baker S.E."/>
            <person name="Barry K."/>
            <person name="Bills G."/>
            <person name="Bluhm B.H."/>
            <person name="Cannon C."/>
            <person name="Castanera R."/>
            <person name="Culley D.E."/>
            <person name="Daum C."/>
            <person name="Ezra D."/>
            <person name="Gonzalez J.B."/>
            <person name="Henrissat B."/>
            <person name="Kuo A."/>
            <person name="Liang C."/>
            <person name="Lipzen A."/>
            <person name="Lutzoni F."/>
            <person name="Magnuson J."/>
            <person name="Mondo S."/>
            <person name="Nolan M."/>
            <person name="Ohm R."/>
            <person name="Pangilinan J."/>
            <person name="Park H.-J."/>
            <person name="Ramirez L."/>
            <person name="Alfaro M."/>
            <person name="Sun H."/>
            <person name="Tritt A."/>
            <person name="Yoshinaga Y."/>
            <person name="Zwiers L.-H."/>
            <person name="Turgeon B.G."/>
            <person name="Goodwin S.B."/>
            <person name="Spatafora J.W."/>
            <person name="Crous P.W."/>
            <person name="Grigoriev I.V."/>
        </authorList>
    </citation>
    <scope>NUCLEOTIDE SEQUENCE</scope>
    <source>
        <strain evidence="2">P77</strain>
    </source>
</reference>
<name>A0A6A5K7H5_9PLEO</name>
<accession>A0A6A5K7H5</accession>
<feature type="region of interest" description="Disordered" evidence="1">
    <location>
        <begin position="52"/>
        <end position="84"/>
    </location>
</feature>
<dbReference type="AlphaFoldDB" id="A0A6A5K7H5"/>
<feature type="compositionally biased region" description="Polar residues" evidence="1">
    <location>
        <begin position="150"/>
        <end position="159"/>
    </location>
</feature>
<keyword evidence="3" id="KW-1185">Reference proteome</keyword>
<evidence type="ECO:0000313" key="2">
    <source>
        <dbReference type="EMBL" id="KAF1829283.1"/>
    </source>
</evidence>
<feature type="compositionally biased region" description="Basic and acidic residues" evidence="1">
    <location>
        <begin position="63"/>
        <end position="73"/>
    </location>
</feature>
<sequence length="159" mass="17644">MALQARVRGPDELCSPPPVVPGLPSSFYVFPTPLFSSAPRDNKIQNVCQVSAQVRPESQNEDGSEKESRETIYDRQQPQRHNRTSAACTVSFCVEHSFSLGTSHQAHTRGFEQNDQPTASEETTLRPRVGLTGRDFGIPQYSQPRRHFPGSSTEVDCAL</sequence>